<comment type="caution">
    <text evidence="1">The sequence shown here is derived from an EMBL/GenBank/DDBJ whole genome shotgun (WGS) entry which is preliminary data.</text>
</comment>
<name>A0A8S4R9D9_9NEOP</name>
<gene>
    <name evidence="1" type="primary">jg4762</name>
    <name evidence="1" type="ORF">PAEG_LOCUS10408</name>
</gene>
<protein>
    <submittedName>
        <fullName evidence="1">Jg4762 protein</fullName>
    </submittedName>
</protein>
<dbReference type="AlphaFoldDB" id="A0A8S4R9D9"/>
<dbReference type="Proteomes" id="UP000838756">
    <property type="component" value="Unassembled WGS sequence"/>
</dbReference>
<organism evidence="1 2">
    <name type="scientific">Pararge aegeria aegeria</name>
    <dbReference type="NCBI Taxonomy" id="348720"/>
    <lineage>
        <taxon>Eukaryota</taxon>
        <taxon>Metazoa</taxon>
        <taxon>Ecdysozoa</taxon>
        <taxon>Arthropoda</taxon>
        <taxon>Hexapoda</taxon>
        <taxon>Insecta</taxon>
        <taxon>Pterygota</taxon>
        <taxon>Neoptera</taxon>
        <taxon>Endopterygota</taxon>
        <taxon>Lepidoptera</taxon>
        <taxon>Glossata</taxon>
        <taxon>Ditrysia</taxon>
        <taxon>Papilionoidea</taxon>
        <taxon>Nymphalidae</taxon>
        <taxon>Satyrinae</taxon>
        <taxon>Satyrini</taxon>
        <taxon>Parargina</taxon>
        <taxon>Pararge</taxon>
    </lineage>
</organism>
<accession>A0A8S4R9D9</accession>
<evidence type="ECO:0000313" key="2">
    <source>
        <dbReference type="Proteomes" id="UP000838756"/>
    </source>
</evidence>
<proteinExistence type="predicted"/>
<evidence type="ECO:0000313" key="1">
    <source>
        <dbReference type="EMBL" id="CAH2232088.1"/>
    </source>
</evidence>
<keyword evidence="2" id="KW-1185">Reference proteome</keyword>
<sequence length="139" mass="15505">MRGKRPTKYRPVSINVGVDAKPQCCLTAELSMAIVPTSPDKLGKQTCGIFPPSPSPPSTPERMCVYSFFTHPLRGLLLRDNFFAKVNHSFPRPLAAQHGKYNAGQREVPAYFRYQCATLRIPPATLLEGVLCSVFRREP</sequence>
<reference evidence="1" key="1">
    <citation type="submission" date="2022-03" db="EMBL/GenBank/DDBJ databases">
        <authorList>
            <person name="Lindestad O."/>
        </authorList>
    </citation>
    <scope>NUCLEOTIDE SEQUENCE</scope>
</reference>
<dbReference type="EMBL" id="CAKXAJ010024865">
    <property type="protein sequence ID" value="CAH2232088.1"/>
    <property type="molecule type" value="Genomic_DNA"/>
</dbReference>